<name>A0A6J6BAL3_9ZZZZ</name>
<dbReference type="InterPro" id="IPR026881">
    <property type="entry name" value="WYL_dom"/>
</dbReference>
<protein>
    <submittedName>
        <fullName evidence="4">Unannotated protein</fullName>
    </submittedName>
</protein>
<sequence>MSDSALERTARALDLVPYLLEHQGISTTELAKVFGVSEKQINEDLVLIHMCGLPGYTPLELIEMYYEDGFVTVSDPQSLKKPRKMSRSEMTSLLVSLDLMKSLRSDEIAGEIAELQDKLRQNMIFENPIVVVQNSGNQEFLQVLEGAIAKSSAVKIVYLSGVKDERSEREVFPLSIYLSNGVNYLNAWCQTSKADRTFRLDRILSCEPLSGIEHIDKFSGTKSEIETGLIRLKVARAARNFVEENRTIVSQTEGSESEEEILVTLNPIDTEWLIRSVLGYGGLIEVVEPEALVEKIKNRARAILELYS</sequence>
<dbReference type="InterPro" id="IPR028349">
    <property type="entry name" value="PafC-like"/>
</dbReference>
<proteinExistence type="predicted"/>
<evidence type="ECO:0000259" key="1">
    <source>
        <dbReference type="Pfam" id="PF13280"/>
    </source>
</evidence>
<feature type="domain" description="PafC HTH" evidence="2">
    <location>
        <begin position="8"/>
        <end position="121"/>
    </location>
</feature>
<accession>A0A6J6BAL3</accession>
<dbReference type="Pfam" id="PF25583">
    <property type="entry name" value="WCX"/>
    <property type="match status" value="1"/>
</dbReference>
<evidence type="ECO:0000259" key="2">
    <source>
        <dbReference type="Pfam" id="PF19187"/>
    </source>
</evidence>
<dbReference type="InterPro" id="IPR043839">
    <property type="entry name" value="PafC_HTH"/>
</dbReference>
<dbReference type="Pfam" id="PF13280">
    <property type="entry name" value="WYL"/>
    <property type="match status" value="1"/>
</dbReference>
<dbReference type="EMBL" id="CAEZSJ010000032">
    <property type="protein sequence ID" value="CAB4535358.1"/>
    <property type="molecule type" value="Genomic_DNA"/>
</dbReference>
<gene>
    <name evidence="4" type="ORF">UFOPK1425_00282</name>
</gene>
<evidence type="ECO:0000259" key="3">
    <source>
        <dbReference type="Pfam" id="PF25583"/>
    </source>
</evidence>
<dbReference type="InterPro" id="IPR057727">
    <property type="entry name" value="WCX_dom"/>
</dbReference>
<dbReference type="InterPro" id="IPR051534">
    <property type="entry name" value="CBASS_pafABC_assoc_protein"/>
</dbReference>
<dbReference type="PANTHER" id="PTHR34580:SF1">
    <property type="entry name" value="PROTEIN PAFC"/>
    <property type="match status" value="1"/>
</dbReference>
<dbReference type="PIRSF" id="PIRSF016838">
    <property type="entry name" value="PafC"/>
    <property type="match status" value="1"/>
</dbReference>
<feature type="domain" description="WYL" evidence="1">
    <location>
        <begin position="139"/>
        <end position="207"/>
    </location>
</feature>
<dbReference type="PANTHER" id="PTHR34580">
    <property type="match status" value="1"/>
</dbReference>
<dbReference type="AlphaFoldDB" id="A0A6J6BAL3"/>
<reference evidence="4" key="1">
    <citation type="submission" date="2020-05" db="EMBL/GenBank/DDBJ databases">
        <authorList>
            <person name="Chiriac C."/>
            <person name="Salcher M."/>
            <person name="Ghai R."/>
            <person name="Kavagutti S V."/>
        </authorList>
    </citation>
    <scope>NUCLEOTIDE SEQUENCE</scope>
</reference>
<feature type="domain" description="WCX" evidence="3">
    <location>
        <begin position="229"/>
        <end position="304"/>
    </location>
</feature>
<dbReference type="Pfam" id="PF19187">
    <property type="entry name" value="HTH_PafC"/>
    <property type="match status" value="1"/>
</dbReference>
<organism evidence="4">
    <name type="scientific">freshwater metagenome</name>
    <dbReference type="NCBI Taxonomy" id="449393"/>
    <lineage>
        <taxon>unclassified sequences</taxon>
        <taxon>metagenomes</taxon>
        <taxon>ecological metagenomes</taxon>
    </lineage>
</organism>
<evidence type="ECO:0000313" key="4">
    <source>
        <dbReference type="EMBL" id="CAB4535358.1"/>
    </source>
</evidence>
<dbReference type="PROSITE" id="PS52050">
    <property type="entry name" value="WYL"/>
    <property type="match status" value="1"/>
</dbReference>